<accession>A0A7W6AGA1</accession>
<dbReference type="RefSeq" id="WP_183504954.1">
    <property type="nucleotide sequence ID" value="NZ_BSPG01000065.1"/>
</dbReference>
<reference evidence="2" key="4">
    <citation type="submission" date="2023-01" db="EMBL/GenBank/DDBJ databases">
        <title>Draft genome sequence of Methylobacterium brachythecii strain NBRC 107710.</title>
        <authorList>
            <person name="Sun Q."/>
            <person name="Mori K."/>
        </authorList>
    </citation>
    <scope>NUCLEOTIDE SEQUENCE</scope>
    <source>
        <strain evidence="2">NBRC 107710</strain>
    </source>
</reference>
<protein>
    <submittedName>
        <fullName evidence="3">Uncharacterized protein</fullName>
    </submittedName>
</protein>
<dbReference type="AlphaFoldDB" id="A0A7W6AGA1"/>
<evidence type="ECO:0000313" key="5">
    <source>
        <dbReference type="Proteomes" id="UP001156881"/>
    </source>
</evidence>
<dbReference type="EMBL" id="JACIDN010000003">
    <property type="protein sequence ID" value="MBB3902772.1"/>
    <property type="molecule type" value="Genomic_DNA"/>
</dbReference>
<evidence type="ECO:0000313" key="2">
    <source>
        <dbReference type="EMBL" id="GLS46976.1"/>
    </source>
</evidence>
<dbReference type="EMBL" id="BSPG01000065">
    <property type="protein sequence ID" value="GLS46976.1"/>
    <property type="molecule type" value="Genomic_DNA"/>
</dbReference>
<dbReference type="Proteomes" id="UP001156881">
    <property type="component" value="Unassembled WGS sequence"/>
</dbReference>
<feature type="transmembrane region" description="Helical" evidence="1">
    <location>
        <begin position="42"/>
        <end position="61"/>
    </location>
</feature>
<reference evidence="5" key="2">
    <citation type="journal article" date="2019" name="Int. J. Syst. Evol. Microbiol.">
        <title>The Global Catalogue of Microorganisms (GCM) 10K type strain sequencing project: providing services to taxonomists for standard genome sequencing and annotation.</title>
        <authorList>
            <consortium name="The Broad Institute Genomics Platform"/>
            <consortium name="The Broad Institute Genome Sequencing Center for Infectious Disease"/>
            <person name="Wu L."/>
            <person name="Ma J."/>
        </authorList>
    </citation>
    <scope>NUCLEOTIDE SEQUENCE [LARGE SCALE GENOMIC DNA]</scope>
    <source>
        <strain evidence="5">NBRC 107710</strain>
    </source>
</reference>
<reference evidence="3 4" key="3">
    <citation type="submission" date="2020-08" db="EMBL/GenBank/DDBJ databases">
        <title>Genomic Encyclopedia of Type Strains, Phase IV (KMG-IV): sequencing the most valuable type-strain genomes for metagenomic binning, comparative biology and taxonomic classification.</title>
        <authorList>
            <person name="Goeker M."/>
        </authorList>
    </citation>
    <scope>NUCLEOTIDE SEQUENCE [LARGE SCALE GENOMIC DNA]</scope>
    <source>
        <strain evidence="3 4">DSM 24105</strain>
    </source>
</reference>
<comment type="caution">
    <text evidence="3">The sequence shown here is derived from an EMBL/GenBank/DDBJ whole genome shotgun (WGS) entry which is preliminary data.</text>
</comment>
<dbReference type="Proteomes" id="UP000517759">
    <property type="component" value="Unassembled WGS sequence"/>
</dbReference>
<keyword evidence="1" id="KW-0812">Transmembrane</keyword>
<keyword evidence="5" id="KW-1185">Reference proteome</keyword>
<organism evidence="3 4">
    <name type="scientific">Methylobacterium brachythecii</name>
    <dbReference type="NCBI Taxonomy" id="1176177"/>
    <lineage>
        <taxon>Bacteria</taxon>
        <taxon>Pseudomonadati</taxon>
        <taxon>Pseudomonadota</taxon>
        <taxon>Alphaproteobacteria</taxon>
        <taxon>Hyphomicrobiales</taxon>
        <taxon>Methylobacteriaceae</taxon>
        <taxon>Methylobacterium</taxon>
    </lineage>
</organism>
<gene>
    <name evidence="2" type="ORF">GCM10007884_49760</name>
    <name evidence="3" type="ORF">GGR33_002267</name>
</gene>
<proteinExistence type="predicted"/>
<feature type="transmembrane region" description="Helical" evidence="1">
    <location>
        <begin position="9"/>
        <end position="30"/>
    </location>
</feature>
<evidence type="ECO:0000313" key="3">
    <source>
        <dbReference type="EMBL" id="MBB3902772.1"/>
    </source>
</evidence>
<evidence type="ECO:0000256" key="1">
    <source>
        <dbReference type="SAM" id="Phobius"/>
    </source>
</evidence>
<evidence type="ECO:0000313" key="4">
    <source>
        <dbReference type="Proteomes" id="UP000517759"/>
    </source>
</evidence>
<name>A0A7W6AGA1_9HYPH</name>
<keyword evidence="1" id="KW-0472">Membrane</keyword>
<keyword evidence="1" id="KW-1133">Transmembrane helix</keyword>
<reference evidence="2" key="1">
    <citation type="journal article" date="2014" name="Int. J. Syst. Evol. Microbiol.">
        <title>Complete genome of a new Firmicutes species belonging to the dominant human colonic microbiota ('Ruminococcus bicirculans') reveals two chromosomes and a selective capacity to utilize plant glucans.</title>
        <authorList>
            <consortium name="NISC Comparative Sequencing Program"/>
            <person name="Wegmann U."/>
            <person name="Louis P."/>
            <person name="Goesmann A."/>
            <person name="Henrissat B."/>
            <person name="Duncan S.H."/>
            <person name="Flint H.J."/>
        </authorList>
    </citation>
    <scope>NUCLEOTIDE SEQUENCE</scope>
    <source>
        <strain evidence="2">NBRC 107710</strain>
    </source>
</reference>
<sequence>MPRWTFTPILVVLFAIPGAIAVILAWPLVSHRRVPAELDGDAFGILTIALLVGMLVTMLILPAKKRV</sequence>